<dbReference type="Proteomes" id="UP000499080">
    <property type="component" value="Unassembled WGS sequence"/>
</dbReference>
<keyword evidence="2" id="KW-1185">Reference proteome</keyword>
<dbReference type="EMBL" id="BGPR01041968">
    <property type="protein sequence ID" value="GBO18336.1"/>
    <property type="molecule type" value="Genomic_DNA"/>
</dbReference>
<evidence type="ECO:0000313" key="1">
    <source>
        <dbReference type="EMBL" id="GBO18336.1"/>
    </source>
</evidence>
<gene>
    <name evidence="1" type="ORF">AVEN_275499_1</name>
</gene>
<accession>A0A4Y2V2Q3</accession>
<evidence type="ECO:0000313" key="2">
    <source>
        <dbReference type="Proteomes" id="UP000499080"/>
    </source>
</evidence>
<reference evidence="1 2" key="1">
    <citation type="journal article" date="2019" name="Sci. Rep.">
        <title>Orb-weaving spider Araneus ventricosus genome elucidates the spidroin gene catalogue.</title>
        <authorList>
            <person name="Kono N."/>
            <person name="Nakamura H."/>
            <person name="Ohtoshi R."/>
            <person name="Moran D.A.P."/>
            <person name="Shinohara A."/>
            <person name="Yoshida Y."/>
            <person name="Fujiwara M."/>
            <person name="Mori M."/>
            <person name="Tomita M."/>
            <person name="Arakawa K."/>
        </authorList>
    </citation>
    <scope>NUCLEOTIDE SEQUENCE [LARGE SCALE GENOMIC DNA]</scope>
</reference>
<comment type="caution">
    <text evidence="1">The sequence shown here is derived from an EMBL/GenBank/DDBJ whole genome shotgun (WGS) entry which is preliminary data.</text>
</comment>
<sequence length="125" mass="14148">MAFVILSPPTTRRGTPYNPIMALHTGDQETAFSIQIENFNREPDKLSGLFNKSQTLNKWSDEMTFIFLKSKLAGSALSWYASNPTYKNITSFDRAVIQLRAFFRNDSTPLSNSAELHNIQLMPGE</sequence>
<dbReference type="OrthoDB" id="6472789at2759"/>
<dbReference type="AlphaFoldDB" id="A0A4Y2V2Q3"/>
<name>A0A4Y2V2Q3_ARAVE</name>
<proteinExistence type="predicted"/>
<organism evidence="1 2">
    <name type="scientific">Araneus ventricosus</name>
    <name type="common">Orbweaver spider</name>
    <name type="synonym">Epeira ventricosa</name>
    <dbReference type="NCBI Taxonomy" id="182803"/>
    <lineage>
        <taxon>Eukaryota</taxon>
        <taxon>Metazoa</taxon>
        <taxon>Ecdysozoa</taxon>
        <taxon>Arthropoda</taxon>
        <taxon>Chelicerata</taxon>
        <taxon>Arachnida</taxon>
        <taxon>Araneae</taxon>
        <taxon>Araneomorphae</taxon>
        <taxon>Entelegynae</taxon>
        <taxon>Araneoidea</taxon>
        <taxon>Araneidae</taxon>
        <taxon>Araneus</taxon>
    </lineage>
</organism>
<protein>
    <submittedName>
        <fullName evidence="1">Uncharacterized protein</fullName>
    </submittedName>
</protein>